<dbReference type="GO" id="GO:0045892">
    <property type="term" value="P:negative regulation of DNA-templated transcription"/>
    <property type="evidence" value="ECO:0007669"/>
    <property type="project" value="TreeGrafter"/>
</dbReference>
<evidence type="ECO:0000256" key="2">
    <source>
        <dbReference type="ARBA" id="ARBA00023015"/>
    </source>
</evidence>
<evidence type="ECO:0000259" key="4">
    <source>
        <dbReference type="Pfam" id="PF01628"/>
    </source>
</evidence>
<name>K1U2M6_9ZZZZ</name>
<dbReference type="Gene3D" id="3.30.450.40">
    <property type="match status" value="1"/>
</dbReference>
<dbReference type="InterPro" id="IPR002571">
    <property type="entry name" value="HrcA"/>
</dbReference>
<keyword evidence="2" id="KW-0805">Transcription regulation</keyword>
<evidence type="ECO:0000256" key="3">
    <source>
        <dbReference type="ARBA" id="ARBA00023163"/>
    </source>
</evidence>
<gene>
    <name evidence="5" type="ORF">OBE_06293</name>
</gene>
<reference evidence="5" key="1">
    <citation type="journal article" date="2013" name="Environ. Microbiol.">
        <title>Microbiota from the distal guts of lean and obese adolescents exhibit partial functional redundancy besides clear differences in community structure.</title>
        <authorList>
            <person name="Ferrer M."/>
            <person name="Ruiz A."/>
            <person name="Lanza F."/>
            <person name="Haange S.B."/>
            <person name="Oberbach A."/>
            <person name="Till H."/>
            <person name="Bargiela R."/>
            <person name="Campoy C."/>
            <person name="Segura M.T."/>
            <person name="Richter M."/>
            <person name="von Bergen M."/>
            <person name="Seifert J."/>
            <person name="Suarez A."/>
        </authorList>
    </citation>
    <scope>NUCLEOTIDE SEQUENCE</scope>
</reference>
<dbReference type="SUPFAM" id="SSF55781">
    <property type="entry name" value="GAF domain-like"/>
    <property type="match status" value="1"/>
</dbReference>
<dbReference type="InterPro" id="IPR021153">
    <property type="entry name" value="HrcA_C"/>
</dbReference>
<protein>
    <submittedName>
        <fullName evidence="5">Negative regulator of class I heat shock protein</fullName>
    </submittedName>
</protein>
<dbReference type="PANTHER" id="PTHR34824:SF1">
    <property type="entry name" value="HEAT-INDUCIBLE TRANSCRIPTION REPRESSOR HRCA"/>
    <property type="match status" value="1"/>
</dbReference>
<dbReference type="GO" id="GO:0003677">
    <property type="term" value="F:DNA binding"/>
    <property type="evidence" value="ECO:0007669"/>
    <property type="project" value="InterPro"/>
</dbReference>
<feature type="domain" description="Heat-inducible transcription repressor HrcA C-terminal" evidence="4">
    <location>
        <begin position="7"/>
        <end position="55"/>
    </location>
</feature>
<feature type="non-terminal residue" evidence="5">
    <location>
        <position position="1"/>
    </location>
</feature>
<keyword evidence="5" id="KW-0346">Stress response</keyword>
<dbReference type="EMBL" id="AJWZ01004322">
    <property type="protein sequence ID" value="EKC65761.1"/>
    <property type="molecule type" value="Genomic_DNA"/>
</dbReference>
<sequence>EQLGGDNEVRVLIGPENVAEELRDSSVVLATYDAGENMRGLIGVVGPTRMDYSKVAAKLSFIAAGLSKLLGGGTLPPPGWTTS</sequence>
<accession>K1U2M6</accession>
<comment type="caution">
    <text evidence="5">The sequence shown here is derived from an EMBL/GenBank/DDBJ whole genome shotgun (WGS) entry which is preliminary data.</text>
</comment>
<keyword evidence="1" id="KW-0678">Repressor</keyword>
<dbReference type="InterPro" id="IPR029016">
    <property type="entry name" value="GAF-like_dom_sf"/>
</dbReference>
<dbReference type="PANTHER" id="PTHR34824">
    <property type="entry name" value="HEAT-INDUCIBLE TRANSCRIPTION REPRESSOR HRCA"/>
    <property type="match status" value="1"/>
</dbReference>
<dbReference type="Pfam" id="PF01628">
    <property type="entry name" value="HrcA"/>
    <property type="match status" value="1"/>
</dbReference>
<keyword evidence="3" id="KW-0804">Transcription</keyword>
<evidence type="ECO:0000256" key="1">
    <source>
        <dbReference type="ARBA" id="ARBA00022491"/>
    </source>
</evidence>
<dbReference type="AlphaFoldDB" id="K1U2M6"/>
<organism evidence="5">
    <name type="scientific">human gut metagenome</name>
    <dbReference type="NCBI Taxonomy" id="408170"/>
    <lineage>
        <taxon>unclassified sequences</taxon>
        <taxon>metagenomes</taxon>
        <taxon>organismal metagenomes</taxon>
    </lineage>
</organism>
<evidence type="ECO:0000313" key="5">
    <source>
        <dbReference type="EMBL" id="EKC65761.1"/>
    </source>
</evidence>
<proteinExistence type="predicted"/>